<dbReference type="RefSeq" id="WP_105716818.1">
    <property type="nucleotide sequence ID" value="NZ_PVBQ01000006.1"/>
</dbReference>
<gene>
    <name evidence="1" type="ORF">C5745_09795</name>
</gene>
<proteinExistence type="predicted"/>
<comment type="caution">
    <text evidence="1">The sequence shown here is derived from an EMBL/GenBank/DDBJ whole genome shotgun (WGS) entry which is preliminary data.</text>
</comment>
<name>A0A2S9J4A0_9SPHI</name>
<dbReference type="AlphaFoldDB" id="A0A2S9J4A0"/>
<organism evidence="1 2">
    <name type="scientific">Sphingobacterium haloxyli</name>
    <dbReference type="NCBI Taxonomy" id="2100533"/>
    <lineage>
        <taxon>Bacteria</taxon>
        <taxon>Pseudomonadati</taxon>
        <taxon>Bacteroidota</taxon>
        <taxon>Sphingobacteriia</taxon>
        <taxon>Sphingobacteriales</taxon>
        <taxon>Sphingobacteriaceae</taxon>
        <taxon>Sphingobacterium</taxon>
    </lineage>
</organism>
<evidence type="ECO:0000313" key="2">
    <source>
        <dbReference type="Proteomes" id="UP000239711"/>
    </source>
</evidence>
<dbReference type="OrthoDB" id="9816539at2"/>
<sequence length="277" mass="32075">MIIDPNDLSEFDDTPDENLLGLSYRDLLALQIFPFAQTSPLKIRKYIPVEVLDKLPFFRLCEDLLTVVAREKSLKLTPKGSLPLKFVRELYENSAIPDEAIELGISKSFRENEIISIYAARQVCTLAGLIKKRNNALSLTIKGQKLRTDRSALFAKILYAHVWDFDTWQFDGYPDRATGMGNHIIWYMLLKYGQEERSTMFYADNYLSFFPELIDAFGSDYAPPILQFLRCFEVRVFYRFNDWWGFTETTNNRHSEANTTKTTSLLPAVLEFARRGS</sequence>
<accession>A0A2S9J4A0</accession>
<protein>
    <submittedName>
        <fullName evidence="1">Uncharacterized protein</fullName>
    </submittedName>
</protein>
<evidence type="ECO:0000313" key="1">
    <source>
        <dbReference type="EMBL" id="PRD47595.1"/>
    </source>
</evidence>
<keyword evidence="2" id="KW-1185">Reference proteome</keyword>
<reference evidence="1 2" key="1">
    <citation type="submission" date="2018-02" db="EMBL/GenBank/DDBJ databases">
        <title>The draft genome of Sphingobacterium sp. 5JN-11.</title>
        <authorList>
            <person name="Liu L."/>
            <person name="Li L."/>
            <person name="Liang L."/>
            <person name="Zhang X."/>
            <person name="Wang T."/>
        </authorList>
    </citation>
    <scope>NUCLEOTIDE SEQUENCE [LARGE SCALE GENOMIC DNA]</scope>
    <source>
        <strain evidence="1 2">5JN-11</strain>
    </source>
</reference>
<dbReference type="Proteomes" id="UP000239711">
    <property type="component" value="Unassembled WGS sequence"/>
</dbReference>
<dbReference type="EMBL" id="PVBQ01000006">
    <property type="protein sequence ID" value="PRD47595.1"/>
    <property type="molecule type" value="Genomic_DNA"/>
</dbReference>